<dbReference type="Pfam" id="PF11968">
    <property type="entry name" value="Bmt2"/>
    <property type="match status" value="1"/>
</dbReference>
<proteinExistence type="inferred from homology"/>
<comment type="similarity">
    <text evidence="4">Belongs to the BMT2 family.</text>
</comment>
<evidence type="ECO:0000256" key="5">
    <source>
        <dbReference type="SAM" id="MobiDB-lite"/>
    </source>
</evidence>
<sequence length="274" mass="31396">MPKTKKKKSGQPITKRERLPGDIQRGPILIRKFHTLQTAISRAVTTGDAAEQAQLEDQLQDLGGLEMYQKASIRGQDKRRGGDSSKTLVEWLKSPDLDFQWPADKARVLEIGSLSTDNYISRFAKLDVSRIDLNSQEPAILQQNFLDRPDPESKVQQFEGISCSLVLNFVPLMQRSDFLVHLTKFLPVSDRNVTRWLFFVMPAPCINNSRYMDKALLLRILQTLGFEKVKEKITDRIAYWLFKRVAELTPGQIYKKAELQGGKTRNNFFIPLKT</sequence>
<evidence type="ECO:0000313" key="6">
    <source>
        <dbReference type="EMBL" id="CCG81193.1"/>
    </source>
</evidence>
<keyword evidence="1 4" id="KW-0489">Methyltransferase</keyword>
<dbReference type="PANTHER" id="PTHR21008">
    <property type="entry name" value="S-ADENOSYLMETHIONINE SENSOR UPSTREAM OF MTORC1-RELATED"/>
    <property type="match status" value="1"/>
</dbReference>
<dbReference type="GO" id="GO:0005730">
    <property type="term" value="C:nucleolus"/>
    <property type="evidence" value="ECO:0007669"/>
    <property type="project" value="UniProtKB-SubCell"/>
</dbReference>
<reference evidence="6 7" key="1">
    <citation type="journal article" date="2013" name="MBio">
        <title>Genome sequencing of the plant pathogen Taphrina deformans, the causal agent of peach leaf curl.</title>
        <authorList>
            <person name="Cisse O.H."/>
            <person name="Almeida J.M.G.C.F."/>
            <person name="Fonseca A."/>
            <person name="Kumar A.A."/>
            <person name="Salojaervi J."/>
            <person name="Overmyer K."/>
            <person name="Hauser P.M."/>
            <person name="Pagni M."/>
        </authorList>
    </citation>
    <scope>NUCLEOTIDE SEQUENCE [LARGE SCALE GENOMIC DNA]</scope>
    <source>
        <strain evidence="7">PYCC 5710 / ATCC 11124 / CBS 356.35 / IMI 108563 / JCM 9778 / NBRC 8474</strain>
    </source>
</reference>
<evidence type="ECO:0000256" key="2">
    <source>
        <dbReference type="ARBA" id="ARBA00022679"/>
    </source>
</evidence>
<accession>R4X7P7</accession>
<keyword evidence="3 4" id="KW-0949">S-adenosyl-L-methionine</keyword>
<evidence type="ECO:0000256" key="1">
    <source>
        <dbReference type="ARBA" id="ARBA00022603"/>
    </source>
</evidence>
<dbReference type="GO" id="GO:0016433">
    <property type="term" value="F:rRNA (adenine) methyltransferase activity"/>
    <property type="evidence" value="ECO:0007669"/>
    <property type="project" value="UniProtKB-UniRule"/>
</dbReference>
<dbReference type="HAMAP" id="MF_03044">
    <property type="entry name" value="BMT2"/>
    <property type="match status" value="1"/>
</dbReference>
<keyword evidence="4" id="KW-0539">Nucleus</keyword>
<keyword evidence="2 4" id="KW-0808">Transferase</keyword>
<comment type="subcellular location">
    <subcellularLocation>
        <location evidence="4">Nucleus</location>
        <location evidence="4">Nucleolus</location>
    </subcellularLocation>
</comment>
<evidence type="ECO:0000256" key="4">
    <source>
        <dbReference type="HAMAP-Rule" id="MF_03044"/>
    </source>
</evidence>
<feature type="binding site" evidence="4">
    <location>
        <position position="132"/>
    </location>
    <ligand>
        <name>S-adenosyl-L-methionine</name>
        <dbReference type="ChEBI" id="CHEBI:59789"/>
    </ligand>
</feature>
<dbReference type="Proteomes" id="UP000013776">
    <property type="component" value="Unassembled WGS sequence"/>
</dbReference>
<dbReference type="eggNOG" id="ENOG502R82D">
    <property type="taxonomic scope" value="Eukaryota"/>
</dbReference>
<name>R4X7P7_TAPDE</name>
<dbReference type="VEuPathDB" id="FungiDB:TAPDE_000910"/>
<organism evidence="6 7">
    <name type="scientific">Taphrina deformans (strain PYCC 5710 / ATCC 11124 / CBS 356.35 / IMI 108563 / JCM 9778 / NBRC 8474)</name>
    <name type="common">Peach leaf curl fungus</name>
    <name type="synonym">Lalaria deformans</name>
    <dbReference type="NCBI Taxonomy" id="1097556"/>
    <lineage>
        <taxon>Eukaryota</taxon>
        <taxon>Fungi</taxon>
        <taxon>Dikarya</taxon>
        <taxon>Ascomycota</taxon>
        <taxon>Taphrinomycotina</taxon>
        <taxon>Taphrinomycetes</taxon>
        <taxon>Taphrinales</taxon>
        <taxon>Taphrinaceae</taxon>
        <taxon>Taphrina</taxon>
    </lineage>
</organism>
<protein>
    <recommendedName>
        <fullName evidence="4">25S rRNA adenine-N(1) methyltransferase</fullName>
        <ecNumber evidence="4">2.1.1.-</ecNumber>
    </recommendedName>
</protein>
<gene>
    <name evidence="6" type="ORF">TAPDE_000910</name>
</gene>
<dbReference type="PANTHER" id="PTHR21008:SF1">
    <property type="entry name" value="25S RRNA (ADENINE(2142)-N(1))-METHYLTRANSFERASE"/>
    <property type="match status" value="1"/>
</dbReference>
<feature type="binding site" evidence="4">
    <location>
        <position position="112"/>
    </location>
    <ligand>
        <name>S-adenosyl-L-methionine</name>
        <dbReference type="ChEBI" id="CHEBI:59789"/>
    </ligand>
</feature>
<comment type="function">
    <text evidence="4">S-adenosyl-L-methionine-dependent methyltransferase that specifically methylates the N(1) position of an adenine present in helix 65 in 25S rRNA.</text>
</comment>
<dbReference type="STRING" id="1097556.R4X7P7"/>
<dbReference type="EC" id="2.1.1.-" evidence="4"/>
<keyword evidence="7" id="KW-1185">Reference proteome</keyword>
<dbReference type="InterPro" id="IPR021867">
    <property type="entry name" value="Bmt2/SAMTOR"/>
</dbReference>
<comment type="caution">
    <text evidence="6">The sequence shown here is derived from an EMBL/GenBank/DDBJ whole genome shotgun (WGS) entry which is preliminary data.</text>
</comment>
<feature type="region of interest" description="Disordered" evidence="5">
    <location>
        <begin position="1"/>
        <end position="21"/>
    </location>
</feature>
<dbReference type="OrthoDB" id="5954793at2759"/>
<evidence type="ECO:0000256" key="3">
    <source>
        <dbReference type="ARBA" id="ARBA00022691"/>
    </source>
</evidence>
<dbReference type="EMBL" id="CAHR02000029">
    <property type="protein sequence ID" value="CCG81193.1"/>
    <property type="molecule type" value="Genomic_DNA"/>
</dbReference>
<dbReference type="AlphaFoldDB" id="R4X7P7"/>
<evidence type="ECO:0000313" key="7">
    <source>
        <dbReference type="Proteomes" id="UP000013776"/>
    </source>
</evidence>